<evidence type="ECO:0000256" key="4">
    <source>
        <dbReference type="ARBA" id="ARBA00023136"/>
    </source>
</evidence>
<dbReference type="PANTHER" id="PTHR43077:SF10">
    <property type="entry name" value="TRANSPORT PERMEASE PROTEIN"/>
    <property type="match status" value="1"/>
</dbReference>
<feature type="transmembrane region" description="Helical" evidence="6">
    <location>
        <begin position="572"/>
        <end position="596"/>
    </location>
</feature>
<keyword evidence="4 6" id="KW-0472">Membrane</keyword>
<dbReference type="OrthoDB" id="9811483at2"/>
<evidence type="ECO:0000256" key="5">
    <source>
        <dbReference type="SAM" id="Coils"/>
    </source>
</evidence>
<organism evidence="8 9">
    <name type="scientific">Microbacterium lacticum</name>
    <dbReference type="NCBI Taxonomy" id="33885"/>
    <lineage>
        <taxon>Bacteria</taxon>
        <taxon>Bacillati</taxon>
        <taxon>Actinomycetota</taxon>
        <taxon>Actinomycetes</taxon>
        <taxon>Micrococcales</taxon>
        <taxon>Microbacteriaceae</taxon>
        <taxon>Microbacterium</taxon>
    </lineage>
</organism>
<evidence type="ECO:0000256" key="6">
    <source>
        <dbReference type="SAM" id="Phobius"/>
    </source>
</evidence>
<evidence type="ECO:0000313" key="9">
    <source>
        <dbReference type="Proteomes" id="UP000319804"/>
    </source>
</evidence>
<dbReference type="AlphaFoldDB" id="A0A4Y3UL35"/>
<dbReference type="NCBIfam" id="TIGR03061">
    <property type="entry name" value="pip_yhgE_Nterm"/>
    <property type="match status" value="1"/>
</dbReference>
<evidence type="ECO:0000256" key="1">
    <source>
        <dbReference type="ARBA" id="ARBA00004141"/>
    </source>
</evidence>
<evidence type="ECO:0000256" key="2">
    <source>
        <dbReference type="ARBA" id="ARBA00022692"/>
    </source>
</evidence>
<feature type="transmembrane region" description="Helical" evidence="6">
    <location>
        <begin position="530"/>
        <end position="551"/>
    </location>
</feature>
<evidence type="ECO:0000259" key="7">
    <source>
        <dbReference type="Pfam" id="PF12698"/>
    </source>
</evidence>
<keyword evidence="9" id="KW-1185">Reference proteome</keyword>
<comment type="subcellular location">
    <subcellularLocation>
        <location evidence="1">Membrane</location>
        <topology evidence="1">Multi-pass membrane protein</topology>
    </subcellularLocation>
</comment>
<evidence type="ECO:0000313" key="8">
    <source>
        <dbReference type="EMBL" id="TQM97809.1"/>
    </source>
</evidence>
<dbReference type="PANTHER" id="PTHR43077">
    <property type="entry name" value="TRANSPORT PERMEASE YVFS-RELATED"/>
    <property type="match status" value="1"/>
</dbReference>
<dbReference type="InterPro" id="IPR013525">
    <property type="entry name" value="ABC2_TM"/>
</dbReference>
<feature type="domain" description="ABC-2 type transporter transmembrane" evidence="7">
    <location>
        <begin position="367"/>
        <end position="705"/>
    </location>
</feature>
<feature type="transmembrane region" description="Helical" evidence="6">
    <location>
        <begin position="633"/>
        <end position="651"/>
    </location>
</feature>
<feature type="transmembrane region" description="Helical" evidence="6">
    <location>
        <begin position="602"/>
        <end position="626"/>
    </location>
</feature>
<dbReference type="Pfam" id="PF12698">
    <property type="entry name" value="ABC2_membrane_3"/>
    <property type="match status" value="1"/>
</dbReference>
<reference evidence="8 9" key="1">
    <citation type="submission" date="2019-06" db="EMBL/GenBank/DDBJ databases">
        <title>Sequencing the genomes of 1000 actinobacteria strains.</title>
        <authorList>
            <person name="Klenk H.-P."/>
        </authorList>
    </citation>
    <scope>NUCLEOTIDE SEQUENCE [LARGE SCALE GENOMIC DNA]</scope>
    <source>
        <strain evidence="8 9">DSM 20427</strain>
    </source>
</reference>
<dbReference type="Gene3D" id="3.40.1710.10">
    <property type="entry name" value="abc type-2 transporter like domain"/>
    <property type="match status" value="1"/>
</dbReference>
<keyword evidence="5" id="KW-0175">Coiled coil</keyword>
<accession>A0A4Y3UL35</accession>
<dbReference type="Proteomes" id="UP000319804">
    <property type="component" value="Unassembled WGS sequence"/>
</dbReference>
<protein>
    <submittedName>
        <fullName evidence="8">Putative membrane protein</fullName>
    </submittedName>
</protein>
<dbReference type="InterPro" id="IPR017500">
    <property type="entry name" value="Phage_infect_YhgE_N"/>
</dbReference>
<gene>
    <name evidence="8" type="ORF">FHX68_1806</name>
</gene>
<sequence>MRGILHLIRRDLRHSVMNVMAIIVMFGLVVIPSLFTWFNVLASWDPFGNTKNLTVAVASTDEGYQSDLVPIRVNVGEQVLSQLRANDQLNWVITSEDDAIDGTKSGRYYAAIVLPPTFSADMLTFYADGAQRTELAYYTNEKKNALAPKITGQGAEGVSAQISSVFTETLSDVALSLISSLSDYLTDADTQAALARVEARVGSLATQLRAGAQTADMFQTLVQGTIPLAQSASALVSGAGDAFGDASDAAGSGAGAARQLGETLQSATGAVADALRTTAQGYAAVGTSVDDLYTQVGNLTGSQADALTTIAARVQKQIDDAAALRTTLVDDVRPQLPPAAQPALDDVVAQLDRAIARQQAVHDSLAQAAADITAGNADAQASHQKVKDLIAQAQQAIAQAEDSYTGTLKPQLDALGDTLSVIDDDISAVRGDLAQAASGLSGASDSIVGALQGAEQVTGRLSTALTDAAAKFDAVQQAIANAAKTGDLAGLSEIIGSDPSVLATSLAEPVRVDRVEVFPVVSFGAGMAPLYIVLALWVGALLMTVAIRVDVSRDALPDEPELSSTQKYLGRYGIFAVTGLAQSTLVILGLILFVRIEPAHPFLLLLAGWVTSLVFTLIIYTFVVAFGNAGKALAVLLLVIQISGSGGAYPLQLLPAWFQNVSPFLPATHAISAMRSAIAGTYGADFWISIGLLLAFLVPTLLLGLVLRRPLVSFNRGLVDAMASTKLM</sequence>
<feature type="coiled-coil region" evidence="5">
    <location>
        <begin position="376"/>
        <end position="403"/>
    </location>
</feature>
<dbReference type="EMBL" id="VFPS01000003">
    <property type="protein sequence ID" value="TQM97809.1"/>
    <property type="molecule type" value="Genomic_DNA"/>
</dbReference>
<feature type="transmembrane region" description="Helical" evidence="6">
    <location>
        <begin position="686"/>
        <end position="707"/>
    </location>
</feature>
<keyword evidence="2 6" id="KW-0812">Transmembrane</keyword>
<dbReference type="InterPro" id="IPR051328">
    <property type="entry name" value="T7SS_ABC-Transporter"/>
</dbReference>
<dbReference type="NCBIfam" id="TIGR03062">
    <property type="entry name" value="pip_yhgE_Cterm"/>
    <property type="match status" value="1"/>
</dbReference>
<dbReference type="InterPro" id="IPR017501">
    <property type="entry name" value="Phage_infect_YhgE_C"/>
</dbReference>
<dbReference type="GO" id="GO:0016020">
    <property type="term" value="C:membrane"/>
    <property type="evidence" value="ECO:0007669"/>
    <property type="project" value="UniProtKB-SubCell"/>
</dbReference>
<comment type="caution">
    <text evidence="8">The sequence shown here is derived from an EMBL/GenBank/DDBJ whole genome shotgun (WGS) entry which is preliminary data.</text>
</comment>
<dbReference type="GO" id="GO:0140359">
    <property type="term" value="F:ABC-type transporter activity"/>
    <property type="evidence" value="ECO:0007669"/>
    <property type="project" value="InterPro"/>
</dbReference>
<name>A0A4Y3UL35_9MICO</name>
<proteinExistence type="predicted"/>
<keyword evidence="3 6" id="KW-1133">Transmembrane helix</keyword>
<feature type="transmembrane region" description="Helical" evidence="6">
    <location>
        <begin position="21"/>
        <end position="44"/>
    </location>
</feature>
<dbReference type="RefSeq" id="WP_141379316.1">
    <property type="nucleotide sequence ID" value="NZ_BJNA01000005.1"/>
</dbReference>
<evidence type="ECO:0000256" key="3">
    <source>
        <dbReference type="ARBA" id="ARBA00022989"/>
    </source>
</evidence>